<evidence type="ECO:0000256" key="5">
    <source>
        <dbReference type="HAMAP-Rule" id="MF_00374"/>
    </source>
</evidence>
<dbReference type="Pfam" id="PF00831">
    <property type="entry name" value="Ribosomal_L29"/>
    <property type="match status" value="1"/>
</dbReference>
<comment type="similarity">
    <text evidence="1 5">Belongs to the universal ribosomal protein uL29 family.</text>
</comment>
<dbReference type="AlphaFoldDB" id="A0A1F6TK38"/>
<dbReference type="Proteomes" id="UP000176484">
    <property type="component" value="Unassembled WGS sequence"/>
</dbReference>
<evidence type="ECO:0000256" key="2">
    <source>
        <dbReference type="ARBA" id="ARBA00022980"/>
    </source>
</evidence>
<name>A0A1F6TK38_9BACT</name>
<reference evidence="6 7" key="1">
    <citation type="journal article" date="2016" name="Nat. Commun.">
        <title>Thousands of microbial genomes shed light on interconnected biogeochemical processes in an aquifer system.</title>
        <authorList>
            <person name="Anantharaman K."/>
            <person name="Brown C.T."/>
            <person name="Hug L.A."/>
            <person name="Sharon I."/>
            <person name="Castelle C.J."/>
            <person name="Probst A.J."/>
            <person name="Thomas B.C."/>
            <person name="Singh A."/>
            <person name="Wilkins M.J."/>
            <person name="Karaoz U."/>
            <person name="Brodie E.L."/>
            <person name="Williams K.H."/>
            <person name="Hubbard S.S."/>
            <person name="Banfield J.F."/>
        </authorList>
    </citation>
    <scope>NUCLEOTIDE SEQUENCE [LARGE SCALE GENOMIC DNA]</scope>
</reference>
<dbReference type="Gene3D" id="1.10.287.310">
    <property type="match status" value="1"/>
</dbReference>
<dbReference type="GO" id="GO:0003735">
    <property type="term" value="F:structural constituent of ribosome"/>
    <property type="evidence" value="ECO:0007669"/>
    <property type="project" value="InterPro"/>
</dbReference>
<dbReference type="GO" id="GO:0006412">
    <property type="term" value="P:translation"/>
    <property type="evidence" value="ECO:0007669"/>
    <property type="project" value="UniProtKB-UniRule"/>
</dbReference>
<dbReference type="GO" id="GO:0005840">
    <property type="term" value="C:ribosome"/>
    <property type="evidence" value="ECO:0007669"/>
    <property type="project" value="UniProtKB-KW"/>
</dbReference>
<organism evidence="6 7">
    <name type="scientific">Candidatus Nomurabacteria bacterium GWB1_40_6</name>
    <dbReference type="NCBI Taxonomy" id="1801727"/>
    <lineage>
        <taxon>Bacteria</taxon>
        <taxon>Candidatus Nomuraibacteriota</taxon>
    </lineage>
</organism>
<evidence type="ECO:0000256" key="1">
    <source>
        <dbReference type="ARBA" id="ARBA00009254"/>
    </source>
</evidence>
<evidence type="ECO:0000256" key="4">
    <source>
        <dbReference type="ARBA" id="ARBA00035204"/>
    </source>
</evidence>
<dbReference type="EMBL" id="MFTD01000047">
    <property type="protein sequence ID" value="OGI45497.1"/>
    <property type="molecule type" value="Genomic_DNA"/>
</dbReference>
<protein>
    <recommendedName>
        <fullName evidence="4 5">Large ribosomal subunit protein uL29</fullName>
    </recommendedName>
</protein>
<evidence type="ECO:0000313" key="7">
    <source>
        <dbReference type="Proteomes" id="UP000176484"/>
    </source>
</evidence>
<accession>A0A1F6TK38</accession>
<dbReference type="InterPro" id="IPR036049">
    <property type="entry name" value="Ribosomal_uL29_sf"/>
</dbReference>
<evidence type="ECO:0000313" key="6">
    <source>
        <dbReference type="EMBL" id="OGI45497.1"/>
    </source>
</evidence>
<keyword evidence="3 5" id="KW-0687">Ribonucleoprotein</keyword>
<comment type="caution">
    <text evidence="6">The sequence shown here is derived from an EMBL/GenBank/DDBJ whole genome shotgun (WGS) entry which is preliminary data.</text>
</comment>
<dbReference type="NCBIfam" id="TIGR00012">
    <property type="entry name" value="L29"/>
    <property type="match status" value="1"/>
</dbReference>
<keyword evidence="2 5" id="KW-0689">Ribosomal protein</keyword>
<proteinExistence type="inferred from homology"/>
<dbReference type="SUPFAM" id="SSF46561">
    <property type="entry name" value="Ribosomal protein L29 (L29p)"/>
    <property type="match status" value="1"/>
</dbReference>
<gene>
    <name evidence="5" type="primary">rpmC</name>
    <name evidence="6" type="ORF">A2121_02420</name>
</gene>
<dbReference type="GO" id="GO:1990904">
    <property type="term" value="C:ribonucleoprotein complex"/>
    <property type="evidence" value="ECO:0007669"/>
    <property type="project" value="UniProtKB-KW"/>
</dbReference>
<sequence>MKNKKENLKGMKGDELLKQLTALREELRSIHFKAEGAKSKNVKESATLKKRIARILTELSSKK</sequence>
<dbReference type="HAMAP" id="MF_00374">
    <property type="entry name" value="Ribosomal_uL29"/>
    <property type="match status" value="1"/>
</dbReference>
<dbReference type="InterPro" id="IPR001854">
    <property type="entry name" value="Ribosomal_uL29"/>
</dbReference>
<evidence type="ECO:0000256" key="3">
    <source>
        <dbReference type="ARBA" id="ARBA00023274"/>
    </source>
</evidence>